<accession>A0A544T004</accession>
<keyword evidence="3" id="KW-1185">Reference proteome</keyword>
<reference evidence="2 3" key="1">
    <citation type="submission" date="2019-05" db="EMBL/GenBank/DDBJ databases">
        <title>Psychrobacillus vulpis sp. nov., a new species isolated from feces of a red fox that inhabits in The Tablas de Daimiel Natural Park, Albacete, Spain.</title>
        <authorList>
            <person name="Rodriguez M."/>
            <person name="Reina J.C."/>
            <person name="Bejar V."/>
            <person name="Llamas I."/>
        </authorList>
    </citation>
    <scope>NUCLEOTIDE SEQUENCE [LARGE SCALE GENOMIC DNA]</scope>
    <source>
        <strain evidence="2 3">NEAU-3TGS17</strain>
    </source>
</reference>
<dbReference type="EMBL" id="VDGH01000010">
    <property type="protein sequence ID" value="TQR10776.1"/>
    <property type="molecule type" value="Genomic_DNA"/>
</dbReference>
<dbReference type="Gene3D" id="3.40.630.30">
    <property type="match status" value="2"/>
</dbReference>
<dbReference type="InterPro" id="IPR016181">
    <property type="entry name" value="Acyl_CoA_acyltransferase"/>
</dbReference>
<dbReference type="Pfam" id="PF13527">
    <property type="entry name" value="Acetyltransf_9"/>
    <property type="match status" value="1"/>
</dbReference>
<dbReference type="Gene3D" id="3.30.1050.10">
    <property type="entry name" value="SCP2 sterol-binding domain"/>
    <property type="match status" value="1"/>
</dbReference>
<dbReference type="GO" id="GO:0030649">
    <property type="term" value="P:aminoglycoside antibiotic catabolic process"/>
    <property type="evidence" value="ECO:0007669"/>
    <property type="project" value="TreeGrafter"/>
</dbReference>
<dbReference type="InterPro" id="IPR025559">
    <property type="entry name" value="Eis_dom"/>
</dbReference>
<sequence length="429" mass="49932">MYIAFREGENDLIRLLQNKDLEAVADIVAFAYPGMNIQTSEKKLEFIGRLTKEQEEQNGIQYFGYFNKEEELLGIYRLHDFECNVNGKFQRIFGIGMVAVHLLHKKEKVAFKLLSHFHQYASQEKVSLVSLYPFNPSFYRNMGYGYGPMKYEFKIKPNALVSDGEKGLVKFLSPKDEEAIVALYNDYAQKNHGMIKRTWTERQRIKNGVTNYVGVIENGQLLGALAFTLEPLKDSHFLHQHMIVHEWIWNDPNGYKQIAAWLYSQQDQVDRIIFRTNDASFLYTLSNPLNGSNHLIPSVYHEVAHAGSGLMYRITNVVDFIHEMNFQQLRRPDEYIRLLIEIEDTFLKEQNGLYEVIYNGDFWNATKISNTNEEATIKIGIHDLSSWWMGCISIEMLHNYGAASIRDIDIKKLDEWFKPKQSPICFTSF</sequence>
<gene>
    <name evidence="2" type="ORF">FG382_17105</name>
</gene>
<dbReference type="OrthoDB" id="2379505at2"/>
<organism evidence="2 3">
    <name type="scientific">Psychrobacillus lasiicapitis</name>
    <dbReference type="NCBI Taxonomy" id="1636719"/>
    <lineage>
        <taxon>Bacteria</taxon>
        <taxon>Bacillati</taxon>
        <taxon>Bacillota</taxon>
        <taxon>Bacilli</taxon>
        <taxon>Bacillales</taxon>
        <taxon>Bacillaceae</taxon>
        <taxon>Psychrobacillus</taxon>
    </lineage>
</organism>
<dbReference type="SUPFAM" id="SSF55729">
    <property type="entry name" value="Acyl-CoA N-acyltransferases (Nat)"/>
    <property type="match status" value="1"/>
</dbReference>
<dbReference type="AlphaFoldDB" id="A0A544T004"/>
<name>A0A544T004_9BACI</name>
<dbReference type="Proteomes" id="UP000317316">
    <property type="component" value="Unassembled WGS sequence"/>
</dbReference>
<dbReference type="SUPFAM" id="SSF55718">
    <property type="entry name" value="SCP-like"/>
    <property type="match status" value="1"/>
</dbReference>
<dbReference type="InterPro" id="IPR036527">
    <property type="entry name" value="SCP2_sterol-bd_dom_sf"/>
</dbReference>
<evidence type="ECO:0000259" key="1">
    <source>
        <dbReference type="Pfam" id="PF13530"/>
    </source>
</evidence>
<proteinExistence type="predicted"/>
<protein>
    <submittedName>
        <fullName evidence="2">GNAT family N-acetyltransferase</fullName>
    </submittedName>
</protein>
<feature type="domain" description="Enhanced intracellular survival protein" evidence="1">
    <location>
        <begin position="319"/>
        <end position="425"/>
    </location>
</feature>
<evidence type="ECO:0000313" key="3">
    <source>
        <dbReference type="Proteomes" id="UP000317316"/>
    </source>
</evidence>
<keyword evidence="2" id="KW-0808">Transferase</keyword>
<dbReference type="InterPro" id="IPR051554">
    <property type="entry name" value="Acetyltransferase_Eis"/>
</dbReference>
<dbReference type="GO" id="GO:0034069">
    <property type="term" value="F:aminoglycoside N-acetyltransferase activity"/>
    <property type="evidence" value="ECO:0007669"/>
    <property type="project" value="TreeGrafter"/>
</dbReference>
<dbReference type="PANTHER" id="PTHR37817">
    <property type="entry name" value="N-ACETYLTRANSFERASE EIS"/>
    <property type="match status" value="1"/>
</dbReference>
<evidence type="ECO:0000313" key="2">
    <source>
        <dbReference type="EMBL" id="TQR10776.1"/>
    </source>
</evidence>
<dbReference type="Pfam" id="PF13530">
    <property type="entry name" value="SCP2_2"/>
    <property type="match status" value="1"/>
</dbReference>
<comment type="caution">
    <text evidence="2">The sequence shown here is derived from an EMBL/GenBank/DDBJ whole genome shotgun (WGS) entry which is preliminary data.</text>
</comment>
<dbReference type="PANTHER" id="PTHR37817:SF1">
    <property type="entry name" value="N-ACETYLTRANSFERASE EIS"/>
    <property type="match status" value="1"/>
</dbReference>